<gene>
    <name evidence="1" type="ORF">SAMN05192589_102132</name>
</gene>
<dbReference type="Proteomes" id="UP000198781">
    <property type="component" value="Unassembled WGS sequence"/>
</dbReference>
<proteinExistence type="predicted"/>
<sequence length="135" mass="15136">MGWYFSPQSRSELIAQLIAPQETERASVKVIAHALRGNVLWSVAEMTAKAEGVHRDLAPGQSLRTIRCDLLKRSGDQWGHKPLDESMHPYYYSCPLSYLDLAPERCADWRAGVRAYHARRRTPKMATAPAASLTA</sequence>
<organism evidence="1 2">
    <name type="scientific">Paracidovorax valerianellae</name>
    <dbReference type="NCBI Taxonomy" id="187868"/>
    <lineage>
        <taxon>Bacteria</taxon>
        <taxon>Pseudomonadati</taxon>
        <taxon>Pseudomonadota</taxon>
        <taxon>Betaproteobacteria</taxon>
        <taxon>Burkholderiales</taxon>
        <taxon>Comamonadaceae</taxon>
        <taxon>Paracidovorax</taxon>
    </lineage>
</organism>
<dbReference type="OrthoDB" id="8561213at2"/>
<dbReference type="EMBL" id="FMZC01000002">
    <property type="protein sequence ID" value="SDC40908.1"/>
    <property type="molecule type" value="Genomic_DNA"/>
</dbReference>
<name>A0A1G6LCI5_9BURK</name>
<keyword evidence="2" id="KW-1185">Reference proteome</keyword>
<reference evidence="1 2" key="1">
    <citation type="submission" date="2016-10" db="EMBL/GenBank/DDBJ databases">
        <authorList>
            <person name="de Groot N.N."/>
        </authorList>
    </citation>
    <scope>NUCLEOTIDE SEQUENCE [LARGE SCALE GENOMIC DNA]</scope>
    <source>
        <strain evidence="1 2">DSM 16619</strain>
    </source>
</reference>
<dbReference type="AlphaFoldDB" id="A0A1G6LCI5"/>
<dbReference type="STRING" id="187868.SAMN05192589_102132"/>
<dbReference type="RefSeq" id="WP_092740350.1">
    <property type="nucleotide sequence ID" value="NZ_FMZC01000002.1"/>
</dbReference>
<evidence type="ECO:0000313" key="1">
    <source>
        <dbReference type="EMBL" id="SDC40908.1"/>
    </source>
</evidence>
<accession>A0A1G6LCI5</accession>
<evidence type="ECO:0000313" key="2">
    <source>
        <dbReference type="Proteomes" id="UP000198781"/>
    </source>
</evidence>
<protein>
    <submittedName>
        <fullName evidence="1">Uncharacterized protein</fullName>
    </submittedName>
</protein>